<evidence type="ECO:0000259" key="7">
    <source>
        <dbReference type="PROSITE" id="PS50109"/>
    </source>
</evidence>
<dbReference type="Pfam" id="PF13188">
    <property type="entry name" value="PAS_8"/>
    <property type="match status" value="1"/>
</dbReference>
<feature type="domain" description="Histidine kinase" evidence="7">
    <location>
        <begin position="275"/>
        <end position="488"/>
    </location>
</feature>
<evidence type="ECO:0000256" key="1">
    <source>
        <dbReference type="ARBA" id="ARBA00000085"/>
    </source>
</evidence>
<dbReference type="NCBIfam" id="TIGR00229">
    <property type="entry name" value="sensory_box"/>
    <property type="match status" value="1"/>
</dbReference>
<dbReference type="GO" id="GO:0016301">
    <property type="term" value="F:kinase activity"/>
    <property type="evidence" value="ECO:0007669"/>
    <property type="project" value="UniProtKB-KW"/>
</dbReference>
<keyword evidence="5 9" id="KW-0418">Kinase</keyword>
<name>A0ABX7M1A9_9RHOO</name>
<proteinExistence type="predicted"/>
<dbReference type="InterPro" id="IPR003661">
    <property type="entry name" value="HisK_dim/P_dom"/>
</dbReference>
<dbReference type="EC" id="2.7.13.3" evidence="2"/>
<dbReference type="PANTHER" id="PTHR43711:SF1">
    <property type="entry name" value="HISTIDINE KINASE 1"/>
    <property type="match status" value="1"/>
</dbReference>
<dbReference type="Gene3D" id="3.30.565.10">
    <property type="entry name" value="Histidine kinase-like ATPase, C-terminal domain"/>
    <property type="match status" value="1"/>
</dbReference>
<keyword evidence="6" id="KW-0902">Two-component regulatory system</keyword>
<dbReference type="InterPro" id="IPR036890">
    <property type="entry name" value="HATPase_C_sf"/>
</dbReference>
<evidence type="ECO:0000313" key="9">
    <source>
        <dbReference type="EMBL" id="QSI75549.1"/>
    </source>
</evidence>
<dbReference type="Gene3D" id="1.10.287.130">
    <property type="match status" value="1"/>
</dbReference>
<dbReference type="SMART" id="SM00388">
    <property type="entry name" value="HisKA"/>
    <property type="match status" value="1"/>
</dbReference>
<reference evidence="9 10" key="1">
    <citation type="submission" date="2021-02" db="EMBL/GenBank/DDBJ databases">
        <title>Niveibacterium changnyeongensis HC41.</title>
        <authorList>
            <person name="Kang M."/>
        </authorList>
    </citation>
    <scope>NUCLEOTIDE SEQUENCE [LARGE SCALE GENOMIC DNA]</scope>
    <source>
        <strain evidence="9 10">HC41</strain>
    </source>
</reference>
<dbReference type="SUPFAM" id="SSF55874">
    <property type="entry name" value="ATPase domain of HSP90 chaperone/DNA topoisomerase II/histidine kinase"/>
    <property type="match status" value="1"/>
</dbReference>
<dbReference type="PROSITE" id="PS50109">
    <property type="entry name" value="HIS_KIN"/>
    <property type="match status" value="1"/>
</dbReference>
<dbReference type="InterPro" id="IPR035965">
    <property type="entry name" value="PAS-like_dom_sf"/>
</dbReference>
<comment type="catalytic activity">
    <reaction evidence="1">
        <text>ATP + protein L-histidine = ADP + protein N-phospho-L-histidine.</text>
        <dbReference type="EC" id="2.7.13.3"/>
    </reaction>
</comment>
<evidence type="ECO:0000259" key="8">
    <source>
        <dbReference type="PROSITE" id="PS50112"/>
    </source>
</evidence>
<evidence type="ECO:0000256" key="6">
    <source>
        <dbReference type="ARBA" id="ARBA00023012"/>
    </source>
</evidence>
<keyword evidence="3" id="KW-0597">Phosphoprotein</keyword>
<dbReference type="Pfam" id="PF13426">
    <property type="entry name" value="PAS_9"/>
    <property type="match status" value="1"/>
</dbReference>
<evidence type="ECO:0000313" key="10">
    <source>
        <dbReference type="Proteomes" id="UP000663570"/>
    </source>
</evidence>
<dbReference type="SMART" id="SM00387">
    <property type="entry name" value="HATPase_c"/>
    <property type="match status" value="1"/>
</dbReference>
<dbReference type="CDD" id="cd16922">
    <property type="entry name" value="HATPase_EvgS-ArcB-TorS-like"/>
    <property type="match status" value="1"/>
</dbReference>
<dbReference type="SMART" id="SM00091">
    <property type="entry name" value="PAS"/>
    <property type="match status" value="2"/>
</dbReference>
<keyword evidence="10" id="KW-1185">Reference proteome</keyword>
<dbReference type="PRINTS" id="PR00344">
    <property type="entry name" value="BCTRLSENSOR"/>
</dbReference>
<dbReference type="EMBL" id="CP071060">
    <property type="protein sequence ID" value="QSI75549.1"/>
    <property type="molecule type" value="Genomic_DNA"/>
</dbReference>
<sequence>MNDTSQLPADSLILQCLAQGGSTAMLLVSAATRCVVFANTAAGRLLGIDAEALRGRSISDFEASLEDMFFWEEVASGQARDADRVPGAYRHANGSTVHVEKQIRVLGDPTSPLIALNLTDVTADVARADETAELASLLAATLESIADGVLVTDLSGTLRNFNRRFAHMFGIAGRELDGPAVMAAVRDLLADPVPWRALLAAVADDPQADSVITLVLADGRYIECAARPQWLRKRPVGRLFTFSDVTDSKRYEAALVAAREAADRANQAKSAFIASMNHELKTPLNAILGFADLLRADLPPAEAEFAEHIYTAGQHLLELIGDVLDLAQVEAGRVDLHPENLAMEALLDECFTMTAPVASRYGVTLSHAVAADAIACADRRRTRQIVINLISNGCKYNRQGGALKVSAELDGQQLKLNFADTGIGIEAGDLVRIFEPFTRVGASRSEVEGTGLGLAHSRKLANLMGGDISVSSVPGEGSVFSLTLPITMERYETLDD</sequence>
<gene>
    <name evidence="9" type="ORF">JY500_13715</name>
</gene>
<accession>A0ABX7M1A9</accession>
<keyword evidence="4" id="KW-0808">Transferase</keyword>
<evidence type="ECO:0000256" key="5">
    <source>
        <dbReference type="ARBA" id="ARBA00022777"/>
    </source>
</evidence>
<dbReference type="InterPro" id="IPR036097">
    <property type="entry name" value="HisK_dim/P_sf"/>
</dbReference>
<dbReference type="InterPro" id="IPR000014">
    <property type="entry name" value="PAS"/>
</dbReference>
<dbReference type="InterPro" id="IPR003594">
    <property type="entry name" value="HATPase_dom"/>
</dbReference>
<feature type="domain" description="PAS" evidence="8">
    <location>
        <begin position="134"/>
        <end position="189"/>
    </location>
</feature>
<dbReference type="RefSeq" id="WP_206253200.1">
    <property type="nucleotide sequence ID" value="NZ_CP071060.1"/>
</dbReference>
<dbReference type="InterPro" id="IPR005467">
    <property type="entry name" value="His_kinase_dom"/>
</dbReference>
<dbReference type="PROSITE" id="PS50112">
    <property type="entry name" value="PAS"/>
    <property type="match status" value="1"/>
</dbReference>
<dbReference type="Proteomes" id="UP000663570">
    <property type="component" value="Chromosome"/>
</dbReference>
<dbReference type="SUPFAM" id="SSF47384">
    <property type="entry name" value="Homodimeric domain of signal transducing histidine kinase"/>
    <property type="match status" value="1"/>
</dbReference>
<organism evidence="9 10">
    <name type="scientific">Niveibacterium microcysteis</name>
    <dbReference type="NCBI Taxonomy" id="2811415"/>
    <lineage>
        <taxon>Bacteria</taxon>
        <taxon>Pseudomonadati</taxon>
        <taxon>Pseudomonadota</taxon>
        <taxon>Betaproteobacteria</taxon>
        <taxon>Rhodocyclales</taxon>
        <taxon>Rhodocyclaceae</taxon>
        <taxon>Niveibacterium</taxon>
    </lineage>
</organism>
<dbReference type="CDD" id="cd00082">
    <property type="entry name" value="HisKA"/>
    <property type="match status" value="1"/>
</dbReference>
<dbReference type="Pfam" id="PF00512">
    <property type="entry name" value="HisKA"/>
    <property type="match status" value="1"/>
</dbReference>
<dbReference type="Pfam" id="PF02518">
    <property type="entry name" value="HATPase_c"/>
    <property type="match status" value="1"/>
</dbReference>
<protein>
    <recommendedName>
        <fullName evidence="2">histidine kinase</fullName>
        <ecNumber evidence="2">2.7.13.3</ecNumber>
    </recommendedName>
</protein>
<dbReference type="InterPro" id="IPR050736">
    <property type="entry name" value="Sensor_HK_Regulatory"/>
</dbReference>
<evidence type="ECO:0000256" key="4">
    <source>
        <dbReference type="ARBA" id="ARBA00022679"/>
    </source>
</evidence>
<dbReference type="InterPro" id="IPR004358">
    <property type="entry name" value="Sig_transdc_His_kin-like_C"/>
</dbReference>
<dbReference type="PANTHER" id="PTHR43711">
    <property type="entry name" value="TWO-COMPONENT HISTIDINE KINASE"/>
    <property type="match status" value="1"/>
</dbReference>
<evidence type="ECO:0000256" key="2">
    <source>
        <dbReference type="ARBA" id="ARBA00012438"/>
    </source>
</evidence>
<evidence type="ECO:0000256" key="3">
    <source>
        <dbReference type="ARBA" id="ARBA00022553"/>
    </source>
</evidence>
<dbReference type="CDD" id="cd00130">
    <property type="entry name" value="PAS"/>
    <property type="match status" value="1"/>
</dbReference>
<dbReference type="Gene3D" id="3.30.450.20">
    <property type="entry name" value="PAS domain"/>
    <property type="match status" value="2"/>
</dbReference>
<dbReference type="SUPFAM" id="SSF55785">
    <property type="entry name" value="PYP-like sensor domain (PAS domain)"/>
    <property type="match status" value="2"/>
</dbReference>